<evidence type="ECO:0000256" key="6">
    <source>
        <dbReference type="ARBA" id="ARBA00022801"/>
    </source>
</evidence>
<comment type="similarity">
    <text evidence="3 8">Belongs to the transthyretin family. 5-hydroxyisourate hydrolase subfamily.</text>
</comment>
<organism evidence="10 11">
    <name type="scientific">Inquilinus limosus</name>
    <dbReference type="NCBI Taxonomy" id="171674"/>
    <lineage>
        <taxon>Bacteria</taxon>
        <taxon>Pseudomonadati</taxon>
        <taxon>Pseudomonadota</taxon>
        <taxon>Alphaproteobacteria</taxon>
        <taxon>Rhodospirillales</taxon>
        <taxon>Rhodospirillaceae</taxon>
        <taxon>Inquilinus</taxon>
    </lineage>
</organism>
<dbReference type="AlphaFoldDB" id="A0A211ZTD5"/>
<evidence type="ECO:0000256" key="1">
    <source>
        <dbReference type="ARBA" id="ARBA00001043"/>
    </source>
</evidence>
<keyword evidence="5 8" id="KW-0659">Purine metabolism</keyword>
<reference evidence="11" key="1">
    <citation type="submission" date="2017-05" db="EMBL/GenBank/DDBJ databases">
        <authorList>
            <person name="Macchi M."/>
            <person name="Festa S."/>
            <person name="Coppotelli B.M."/>
            <person name="Morelli I.S."/>
        </authorList>
    </citation>
    <scope>NUCLEOTIDE SEQUENCE [LARGE SCALE GENOMIC DNA]</scope>
    <source>
        <strain evidence="11">I</strain>
    </source>
</reference>
<dbReference type="EMBL" id="NHON01000005">
    <property type="protein sequence ID" value="OWJ68436.1"/>
    <property type="molecule type" value="Genomic_DNA"/>
</dbReference>
<comment type="subunit">
    <text evidence="4 8">Homotetramer.</text>
</comment>
<accession>A0A211ZTD5</accession>
<dbReference type="STRING" id="1122125.GCA_000423185_03898"/>
<dbReference type="InterPro" id="IPR000895">
    <property type="entry name" value="Transthyretin/HIU_hydrolase"/>
</dbReference>
<protein>
    <recommendedName>
        <fullName evidence="8">5-hydroxyisourate hydrolase</fullName>
        <shortName evidence="8">HIU hydrolase</shortName>
        <shortName evidence="8">HIUHase</shortName>
        <ecNumber evidence="8">3.5.2.17</ecNumber>
    </recommendedName>
</protein>
<keyword evidence="11" id="KW-1185">Reference proteome</keyword>
<comment type="caution">
    <text evidence="10">The sequence shown here is derived from an EMBL/GenBank/DDBJ whole genome shotgun (WGS) entry which is preliminary data.</text>
</comment>
<evidence type="ECO:0000256" key="7">
    <source>
        <dbReference type="PIRSR" id="PIRSR600895-51"/>
    </source>
</evidence>
<dbReference type="PROSITE" id="PS00768">
    <property type="entry name" value="TRANSTHYRETIN_1"/>
    <property type="match status" value="1"/>
</dbReference>
<evidence type="ECO:0000256" key="2">
    <source>
        <dbReference type="ARBA" id="ARBA00002704"/>
    </source>
</evidence>
<dbReference type="NCBIfam" id="TIGR02962">
    <property type="entry name" value="hdxy_isourate"/>
    <property type="match status" value="1"/>
</dbReference>
<evidence type="ECO:0000259" key="9">
    <source>
        <dbReference type="Pfam" id="PF00576"/>
    </source>
</evidence>
<dbReference type="InterPro" id="IPR023418">
    <property type="entry name" value="Thyroxine_BS"/>
</dbReference>
<dbReference type="Pfam" id="PF00576">
    <property type="entry name" value="Transthyretin"/>
    <property type="match status" value="1"/>
</dbReference>
<evidence type="ECO:0000313" key="10">
    <source>
        <dbReference type="EMBL" id="OWJ68436.1"/>
    </source>
</evidence>
<dbReference type="PRINTS" id="PR00189">
    <property type="entry name" value="TRNSTHYRETIN"/>
</dbReference>
<dbReference type="CDD" id="cd05822">
    <property type="entry name" value="TLP_HIUase"/>
    <property type="match status" value="1"/>
</dbReference>
<dbReference type="PROSITE" id="PS00769">
    <property type="entry name" value="TRANSTHYRETIN_2"/>
    <property type="match status" value="1"/>
</dbReference>
<sequence>MATDTASHRGRLTTHVLDTAHGRPGMGIAVALYRLDGDNRSLVIETRTNADGRCDAPLLAGDAFRPGSYELVFATGAYFRTAGVVLSDPPFLDQVPIRFGIAHADQHYHVPLLISPWSYSTYRGS</sequence>
<evidence type="ECO:0000256" key="8">
    <source>
        <dbReference type="RuleBase" id="RU361270"/>
    </source>
</evidence>
<evidence type="ECO:0000313" key="11">
    <source>
        <dbReference type="Proteomes" id="UP000196655"/>
    </source>
</evidence>
<dbReference type="PANTHER" id="PTHR10395:SF7">
    <property type="entry name" value="5-HYDROXYISOURATE HYDROLASE"/>
    <property type="match status" value="1"/>
</dbReference>
<evidence type="ECO:0000256" key="4">
    <source>
        <dbReference type="ARBA" id="ARBA00011881"/>
    </source>
</evidence>
<name>A0A211ZTD5_9PROT</name>
<proteinExistence type="inferred from homology"/>
<dbReference type="PANTHER" id="PTHR10395">
    <property type="entry name" value="URICASE AND TRANSTHYRETIN-RELATED"/>
    <property type="match status" value="1"/>
</dbReference>
<feature type="domain" description="Transthyretin/hydroxyisourate hydrolase" evidence="9">
    <location>
        <begin position="12"/>
        <end position="124"/>
    </location>
</feature>
<dbReference type="FunFam" id="2.60.40.180:FF:000005">
    <property type="entry name" value="5-hydroxyisourate hydrolase"/>
    <property type="match status" value="1"/>
</dbReference>
<dbReference type="RefSeq" id="WP_088149853.1">
    <property type="nucleotide sequence ID" value="NZ_NHON01000005.1"/>
</dbReference>
<feature type="binding site" evidence="7">
    <location>
        <position position="53"/>
    </location>
    <ligand>
        <name>substrate</name>
    </ligand>
</feature>
<dbReference type="EC" id="3.5.2.17" evidence="8"/>
<dbReference type="Gene3D" id="2.60.40.180">
    <property type="entry name" value="Transthyretin/hydroxyisourate hydrolase domain"/>
    <property type="match status" value="1"/>
</dbReference>
<keyword evidence="6 8" id="KW-0378">Hydrolase</keyword>
<dbReference type="InterPro" id="IPR023419">
    <property type="entry name" value="Transthyretin_CS"/>
</dbReference>
<dbReference type="OrthoDB" id="9792386at2"/>
<dbReference type="GO" id="GO:0033971">
    <property type="term" value="F:hydroxyisourate hydrolase activity"/>
    <property type="evidence" value="ECO:0007669"/>
    <property type="project" value="UniProtKB-EC"/>
</dbReference>
<dbReference type="GO" id="GO:0006144">
    <property type="term" value="P:purine nucleobase metabolic process"/>
    <property type="evidence" value="ECO:0007669"/>
    <property type="project" value="UniProtKB-KW"/>
</dbReference>
<dbReference type="InterPro" id="IPR036817">
    <property type="entry name" value="Transthyretin/HIU_hydrolase_sf"/>
</dbReference>
<evidence type="ECO:0000256" key="5">
    <source>
        <dbReference type="ARBA" id="ARBA00022631"/>
    </source>
</evidence>
<evidence type="ECO:0000256" key="3">
    <source>
        <dbReference type="ARBA" id="ARBA00009850"/>
    </source>
</evidence>
<dbReference type="InterPro" id="IPR014306">
    <property type="entry name" value="Hydroxyisourate_hydrolase"/>
</dbReference>
<dbReference type="Proteomes" id="UP000196655">
    <property type="component" value="Unassembled WGS sequence"/>
</dbReference>
<comment type="catalytic activity">
    <reaction evidence="1 8">
        <text>5-hydroxyisourate + H2O = 5-hydroxy-2-oxo-4-ureido-2,5-dihydro-1H-imidazole-5-carboxylate + H(+)</text>
        <dbReference type="Rhea" id="RHEA:23736"/>
        <dbReference type="ChEBI" id="CHEBI:15377"/>
        <dbReference type="ChEBI" id="CHEBI:15378"/>
        <dbReference type="ChEBI" id="CHEBI:18072"/>
        <dbReference type="ChEBI" id="CHEBI:58639"/>
        <dbReference type="EC" id="3.5.2.17"/>
    </reaction>
</comment>
<comment type="function">
    <text evidence="2">Catalyzes the hydrolysis of 5-hydroxyisourate (HIU) to 2-oxo-4-hydroxy-4-carboxy-5-ureidoimidazoline (OHCU).</text>
</comment>
<dbReference type="SUPFAM" id="SSF49472">
    <property type="entry name" value="Transthyretin (synonym: prealbumin)"/>
    <property type="match status" value="1"/>
</dbReference>
<feature type="binding site" evidence="7">
    <location>
        <position position="122"/>
    </location>
    <ligand>
        <name>substrate</name>
    </ligand>
</feature>
<gene>
    <name evidence="10" type="ORF">BWR60_04740</name>
</gene>
<dbReference type="InterPro" id="IPR023416">
    <property type="entry name" value="Transthyretin/HIU_hydrolase_d"/>
</dbReference>
<feature type="binding site" evidence="7">
    <location>
        <position position="15"/>
    </location>
    <ligand>
        <name>substrate</name>
    </ligand>
</feature>